<dbReference type="InterPro" id="IPR029062">
    <property type="entry name" value="Class_I_gatase-like"/>
</dbReference>
<accession>A0A2R4WN54</accession>
<keyword evidence="2" id="KW-0808">Transferase</keyword>
<dbReference type="CDD" id="cd01741">
    <property type="entry name" value="GATase1_1"/>
    <property type="match status" value="1"/>
</dbReference>
<organism evidence="2 3">
    <name type="scientific">Methylobacterium currus</name>
    <dbReference type="NCBI Taxonomy" id="2051553"/>
    <lineage>
        <taxon>Bacteria</taxon>
        <taxon>Pseudomonadati</taxon>
        <taxon>Pseudomonadota</taxon>
        <taxon>Alphaproteobacteria</taxon>
        <taxon>Hyphomicrobiales</taxon>
        <taxon>Methylobacteriaceae</taxon>
        <taxon>Methylobacterium</taxon>
    </lineage>
</organism>
<dbReference type="AlphaFoldDB" id="A0A2R4WN54"/>
<keyword evidence="3" id="KW-1185">Reference proteome</keyword>
<dbReference type="NCBIfam" id="NF005458">
    <property type="entry name" value="PRK07053.1"/>
    <property type="match status" value="1"/>
</dbReference>
<protein>
    <submittedName>
        <fullName evidence="2">Glutamine amidotransferase</fullName>
    </submittedName>
</protein>
<dbReference type="KEGG" id="mee:DA075_20360"/>
<evidence type="ECO:0000313" key="2">
    <source>
        <dbReference type="EMBL" id="AWB22968.1"/>
    </source>
</evidence>
<dbReference type="Pfam" id="PF00117">
    <property type="entry name" value="GATase"/>
    <property type="match status" value="1"/>
</dbReference>
<dbReference type="OrthoDB" id="9813383at2"/>
<name>A0A2R4WN54_9HYPH</name>
<dbReference type="PANTHER" id="PTHR42695:SF5">
    <property type="entry name" value="GLUTAMINE AMIDOTRANSFERASE YLR126C-RELATED"/>
    <property type="match status" value="1"/>
</dbReference>
<dbReference type="GO" id="GO:0005829">
    <property type="term" value="C:cytosol"/>
    <property type="evidence" value="ECO:0007669"/>
    <property type="project" value="TreeGrafter"/>
</dbReference>
<reference evidence="2 3" key="1">
    <citation type="submission" date="2018-04" db="EMBL/GenBank/DDBJ databases">
        <title>Methylobacterium sp. PR1016A genome.</title>
        <authorList>
            <person name="Park W."/>
        </authorList>
    </citation>
    <scope>NUCLEOTIDE SEQUENCE [LARGE SCALE GENOMIC DNA]</scope>
    <source>
        <strain evidence="2 3">PR1016A</strain>
    </source>
</reference>
<sequence>MPDALAIRHVQFEDLGAFAAPIAAAGYAIRIHEAGLEPLPQRDAEEADLLVVLGGPIGAAESDLYPFLADTVAVLRNRLAAGRPTLGLCLGAQLMALALGARVAPAPAKEIGWAPVTLTEAGRAGPLRHLDGVPVLHWHGDRFDLPPGAEGLAATPLCPHQAFALGRHALAFQFHPEADGGAFERWLIGHAVEIAGVPGLSVPALREEARRYGPAAGEAGRRCLAAWLADLGRRP</sequence>
<evidence type="ECO:0000313" key="3">
    <source>
        <dbReference type="Proteomes" id="UP000244755"/>
    </source>
</evidence>
<dbReference type="RefSeq" id="WP_099954767.1">
    <property type="nucleotide sequence ID" value="NZ_CP028843.1"/>
</dbReference>
<feature type="domain" description="Glutamine amidotransferase" evidence="1">
    <location>
        <begin position="43"/>
        <end position="184"/>
    </location>
</feature>
<dbReference type="Gene3D" id="3.40.50.880">
    <property type="match status" value="1"/>
</dbReference>
<dbReference type="PANTHER" id="PTHR42695">
    <property type="entry name" value="GLUTAMINE AMIDOTRANSFERASE YLR126C-RELATED"/>
    <property type="match status" value="1"/>
</dbReference>
<evidence type="ECO:0000259" key="1">
    <source>
        <dbReference type="Pfam" id="PF00117"/>
    </source>
</evidence>
<dbReference type="PROSITE" id="PS51273">
    <property type="entry name" value="GATASE_TYPE_1"/>
    <property type="match status" value="1"/>
</dbReference>
<dbReference type="EMBL" id="CP028843">
    <property type="protein sequence ID" value="AWB22968.1"/>
    <property type="molecule type" value="Genomic_DNA"/>
</dbReference>
<dbReference type="InterPro" id="IPR017926">
    <property type="entry name" value="GATASE"/>
</dbReference>
<dbReference type="SUPFAM" id="SSF52317">
    <property type="entry name" value="Class I glutamine amidotransferase-like"/>
    <property type="match status" value="1"/>
</dbReference>
<proteinExistence type="predicted"/>
<dbReference type="GO" id="GO:0016740">
    <property type="term" value="F:transferase activity"/>
    <property type="evidence" value="ECO:0007669"/>
    <property type="project" value="UniProtKB-KW"/>
</dbReference>
<gene>
    <name evidence="2" type="ORF">DA075_20360</name>
</gene>
<dbReference type="Proteomes" id="UP000244755">
    <property type="component" value="Chromosome 1"/>
</dbReference>
<keyword evidence="2" id="KW-0315">Glutamine amidotransferase</keyword>
<dbReference type="InterPro" id="IPR044992">
    <property type="entry name" value="ChyE-like"/>
</dbReference>